<reference evidence="9 10" key="1">
    <citation type="submission" date="2018-10" db="EMBL/GenBank/DDBJ databases">
        <title>Comparative analysis of microorganisms from saline springs in Andes Mountain Range, Colombia.</title>
        <authorList>
            <person name="Rubin E."/>
        </authorList>
    </citation>
    <scope>NUCLEOTIDE SEQUENCE [LARGE SCALE GENOMIC DNA]</scope>
    <source>
        <strain evidence="9 10">USBA 36</strain>
    </source>
</reference>
<comment type="subcellular location">
    <subcellularLocation>
        <location evidence="1 7">Cell inner membrane</location>
        <topology evidence="1 7">Multi-pass membrane protein</topology>
    </subcellularLocation>
</comment>
<dbReference type="OrthoDB" id="9790209at2"/>
<dbReference type="InterPro" id="IPR004681">
    <property type="entry name" value="TRAP_DctM"/>
</dbReference>
<dbReference type="Pfam" id="PF06808">
    <property type="entry name" value="DctM"/>
    <property type="match status" value="1"/>
</dbReference>
<keyword evidence="4 7" id="KW-0812">Transmembrane</keyword>
<feature type="transmembrane region" description="Helical" evidence="7">
    <location>
        <begin position="356"/>
        <end position="380"/>
    </location>
</feature>
<dbReference type="GO" id="GO:0005886">
    <property type="term" value="C:plasma membrane"/>
    <property type="evidence" value="ECO:0007669"/>
    <property type="project" value="UniProtKB-SubCell"/>
</dbReference>
<organism evidence="9 10">
    <name type="scientific">Oceanibaculum indicum</name>
    <dbReference type="NCBI Taxonomy" id="526216"/>
    <lineage>
        <taxon>Bacteria</taxon>
        <taxon>Pseudomonadati</taxon>
        <taxon>Pseudomonadota</taxon>
        <taxon>Alphaproteobacteria</taxon>
        <taxon>Rhodospirillales</taxon>
        <taxon>Oceanibaculaceae</taxon>
        <taxon>Oceanibaculum</taxon>
    </lineage>
</organism>
<keyword evidence="3 7" id="KW-0997">Cell inner membrane</keyword>
<evidence type="ECO:0000313" key="10">
    <source>
        <dbReference type="Proteomes" id="UP000277424"/>
    </source>
</evidence>
<comment type="caution">
    <text evidence="9">The sequence shown here is derived from an EMBL/GenBank/DDBJ whole genome shotgun (WGS) entry which is preliminary data.</text>
</comment>
<evidence type="ECO:0000256" key="6">
    <source>
        <dbReference type="ARBA" id="ARBA00023136"/>
    </source>
</evidence>
<sequence length="428" mass="45054">MTLAWILIGLLAVLLTGIPLFAGMSLASIGLLLAVEGRVAGLADEVFAKLSNYLLVAIPLFAFMAHVMIKARVVDDLYALAHTLVRHWPGGLGVATVMACTIFAAISGSSVATALTIGTAAIPQMLRYGYKPHAAYGVLAAGGTLGILIPPSGPMVLYGVVSDTSIGALFVAGIIPGALMALLFSLYCVLHSLLTRQTERPPRASWSEVWPSLKRGFWALLLPPIVLGGMYAGVFTATEAAAVGAIAAILIARFAYGRLSLADLYDAARDSVGTTGMLFMILAAAAMFGHVISVLGLPRQLVEITTALGIGPITFMLAVMALIFLLGMFLETISIILITTPIVLPVMLLLEINPVWYGVLLTINLELALITPPVGMNLFVIKGITGGAMGPIVRGVLPYVAIMLATLFLVLFFPELALWLPSTMALGR</sequence>
<dbReference type="GO" id="GO:0022857">
    <property type="term" value="F:transmembrane transporter activity"/>
    <property type="evidence" value="ECO:0007669"/>
    <property type="project" value="UniProtKB-UniRule"/>
</dbReference>
<dbReference type="AlphaFoldDB" id="A0A420WBS3"/>
<evidence type="ECO:0000256" key="3">
    <source>
        <dbReference type="ARBA" id="ARBA00022519"/>
    </source>
</evidence>
<dbReference type="EMBL" id="RBIG01000003">
    <property type="protein sequence ID" value="RKQ68390.1"/>
    <property type="molecule type" value="Genomic_DNA"/>
</dbReference>
<dbReference type="NCBIfam" id="TIGR00786">
    <property type="entry name" value="dctM"/>
    <property type="match status" value="1"/>
</dbReference>
<comment type="similarity">
    <text evidence="7">Belongs to the TRAP transporter large permease family.</text>
</comment>
<feature type="transmembrane region" description="Helical" evidence="7">
    <location>
        <begin position="333"/>
        <end position="350"/>
    </location>
</feature>
<feature type="transmembrane region" description="Helical" evidence="7">
    <location>
        <begin position="166"/>
        <end position="194"/>
    </location>
</feature>
<evidence type="ECO:0000256" key="5">
    <source>
        <dbReference type="ARBA" id="ARBA00022989"/>
    </source>
</evidence>
<gene>
    <name evidence="9" type="ORF">BCL74_2869</name>
</gene>
<dbReference type="PANTHER" id="PTHR33362">
    <property type="entry name" value="SIALIC ACID TRAP TRANSPORTER PERMEASE PROTEIN SIAT-RELATED"/>
    <property type="match status" value="1"/>
</dbReference>
<keyword evidence="7" id="KW-0813">Transport</keyword>
<feature type="transmembrane region" description="Helical" evidence="7">
    <location>
        <begin position="215"/>
        <end position="234"/>
    </location>
</feature>
<dbReference type="RefSeq" id="WP_008943916.1">
    <property type="nucleotide sequence ID" value="NZ_RBIG01000003.1"/>
</dbReference>
<dbReference type="PIRSF" id="PIRSF006066">
    <property type="entry name" value="HI0050"/>
    <property type="match status" value="1"/>
</dbReference>
<dbReference type="PANTHER" id="PTHR33362:SF5">
    <property type="entry name" value="C4-DICARBOXYLATE TRAP TRANSPORTER LARGE PERMEASE PROTEIN DCTM"/>
    <property type="match status" value="1"/>
</dbReference>
<feature type="transmembrane region" description="Helical" evidence="7">
    <location>
        <begin position="240"/>
        <end position="256"/>
    </location>
</feature>
<feature type="transmembrane region" description="Helical" evidence="7">
    <location>
        <begin position="46"/>
        <end position="69"/>
    </location>
</feature>
<name>A0A420WBS3_9PROT</name>
<dbReference type="InterPro" id="IPR010656">
    <property type="entry name" value="DctM"/>
</dbReference>
<accession>A0A420WBS3</accession>
<dbReference type="Proteomes" id="UP000277424">
    <property type="component" value="Unassembled WGS sequence"/>
</dbReference>
<keyword evidence="2" id="KW-1003">Cell membrane</keyword>
<feature type="transmembrane region" description="Helical" evidence="7">
    <location>
        <begin position="304"/>
        <end position="326"/>
    </location>
</feature>
<feature type="transmembrane region" description="Helical" evidence="7">
    <location>
        <begin position="6"/>
        <end position="34"/>
    </location>
</feature>
<comment type="subunit">
    <text evidence="7">The complex comprises the extracytoplasmic solute receptor protein and the two transmembrane proteins.</text>
</comment>
<evidence type="ECO:0000259" key="8">
    <source>
        <dbReference type="Pfam" id="PF06808"/>
    </source>
</evidence>
<keyword evidence="6 7" id="KW-0472">Membrane</keyword>
<keyword evidence="5 7" id="KW-1133">Transmembrane helix</keyword>
<feature type="domain" description="TRAP C4-dicarboxylate transport system permease DctM subunit" evidence="8">
    <location>
        <begin position="7"/>
        <end position="416"/>
    </location>
</feature>
<evidence type="ECO:0000256" key="4">
    <source>
        <dbReference type="ARBA" id="ARBA00022692"/>
    </source>
</evidence>
<feature type="transmembrane region" description="Helical" evidence="7">
    <location>
        <begin position="277"/>
        <end position="298"/>
    </location>
</feature>
<evidence type="ECO:0000313" key="9">
    <source>
        <dbReference type="EMBL" id="RKQ68390.1"/>
    </source>
</evidence>
<evidence type="ECO:0000256" key="2">
    <source>
        <dbReference type="ARBA" id="ARBA00022475"/>
    </source>
</evidence>
<proteinExistence type="inferred from homology"/>
<feature type="transmembrane region" description="Helical" evidence="7">
    <location>
        <begin position="89"/>
        <end position="122"/>
    </location>
</feature>
<evidence type="ECO:0000256" key="1">
    <source>
        <dbReference type="ARBA" id="ARBA00004429"/>
    </source>
</evidence>
<protein>
    <recommendedName>
        <fullName evidence="7">TRAP transporter large permease protein</fullName>
    </recommendedName>
</protein>
<comment type="function">
    <text evidence="7">Part of the tripartite ATP-independent periplasmic (TRAP) transport system.</text>
</comment>
<evidence type="ECO:0000256" key="7">
    <source>
        <dbReference type="RuleBase" id="RU369079"/>
    </source>
</evidence>
<feature type="transmembrane region" description="Helical" evidence="7">
    <location>
        <begin position="134"/>
        <end position="160"/>
    </location>
</feature>
<feature type="transmembrane region" description="Helical" evidence="7">
    <location>
        <begin position="392"/>
        <end position="413"/>
    </location>
</feature>